<dbReference type="PANTHER" id="PTHR22950:SF458">
    <property type="entry name" value="SODIUM-COUPLED NEUTRAL AMINO ACID TRANSPORTER 11-RELATED"/>
    <property type="match status" value="1"/>
</dbReference>
<dbReference type="PANTHER" id="PTHR22950">
    <property type="entry name" value="AMINO ACID TRANSPORTER"/>
    <property type="match status" value="1"/>
</dbReference>
<dbReference type="VEuPathDB" id="AmoebaDB:NAEGRDRAFT_64309"/>
<feature type="transmembrane region" description="Helical" evidence="9">
    <location>
        <begin position="243"/>
        <end position="265"/>
    </location>
</feature>
<evidence type="ECO:0000256" key="1">
    <source>
        <dbReference type="ARBA" id="ARBA00004141"/>
    </source>
</evidence>
<dbReference type="KEGG" id="ngr:NAEGRDRAFT_64309"/>
<dbReference type="GO" id="GO:0015179">
    <property type="term" value="F:L-amino acid transmembrane transporter activity"/>
    <property type="evidence" value="ECO:0007669"/>
    <property type="project" value="TreeGrafter"/>
</dbReference>
<dbReference type="Pfam" id="PF01490">
    <property type="entry name" value="Aa_trans"/>
    <property type="match status" value="1"/>
</dbReference>
<dbReference type="STRING" id="5762.D2V648"/>
<dbReference type="InParanoid" id="D2V648"/>
<feature type="compositionally biased region" description="Acidic residues" evidence="8">
    <location>
        <begin position="118"/>
        <end position="129"/>
    </location>
</feature>
<feature type="transmembrane region" description="Helical" evidence="9">
    <location>
        <begin position="484"/>
        <end position="503"/>
    </location>
</feature>
<evidence type="ECO:0000259" key="10">
    <source>
        <dbReference type="Pfam" id="PF01490"/>
    </source>
</evidence>
<keyword evidence="6 9" id="KW-1133">Transmembrane helix</keyword>
<gene>
    <name evidence="11" type="ORF">NAEGRDRAFT_64309</name>
</gene>
<feature type="transmembrane region" description="Helical" evidence="9">
    <location>
        <begin position="550"/>
        <end position="575"/>
    </location>
</feature>
<dbReference type="GeneID" id="8849399"/>
<evidence type="ECO:0000313" key="12">
    <source>
        <dbReference type="Proteomes" id="UP000006671"/>
    </source>
</evidence>
<dbReference type="OMA" id="IMFESIF"/>
<evidence type="ECO:0000256" key="9">
    <source>
        <dbReference type="SAM" id="Phobius"/>
    </source>
</evidence>
<sequence>MQEGITTSYGTSADDGNYYYHQSHPEGETSSPSILLNSNTINNNNNDDDITSREEEHGMEQGNIKIVKRYEDMSSDMIKSFKRRERKLHFEDKSDKTSTLARLWSGVFKTSRNNNEGNQEEERDLLHDDDNENSELNFSINEEHFALKKGNGNKRRKKRDFPLFTRKTNLFLTVFNLINDILSPGTMSMSQMISQSGVWMSIVSVTFFGMITSFTLILLYEMSRGHLKTSLASLAEKAYGKPGTILTCIFIFIFNFGGACGMYIMFGEVAGDLLLYLFDDVPNIFISRTAILLYLTAFLIPIALMKNLSSFAFTSFISVSSVLIITGLIMFESIFGYRSIPSPSDAYNFVHPQFLSSIAGLSFIYVSHDIVFHCFGEMRRPTRTRFYTVVFTVVFLTMATIFAIGLSGYFLFYDKNLTEGNILDLLPRSYGLAIVARLLLILDIALSVPFALFMPRDGVKTIVESIFPKFSVWINMTKWRRETYHVIVTLSIVAIACGVGLGVTDLGMFSDLCGGVSATSLAYIIPPALFLKLDPWKGCCSNRTGLFRAVVKVICIIVLTIGVTCFASSIFSVIYHTFILHDA</sequence>
<evidence type="ECO:0000256" key="2">
    <source>
        <dbReference type="ARBA" id="ARBA00008066"/>
    </source>
</evidence>
<evidence type="ECO:0000256" key="8">
    <source>
        <dbReference type="SAM" id="MobiDB-lite"/>
    </source>
</evidence>
<feature type="transmembrane region" description="Helical" evidence="9">
    <location>
        <begin position="311"/>
        <end position="334"/>
    </location>
</feature>
<feature type="transmembrane region" description="Helical" evidence="9">
    <location>
        <begin position="354"/>
        <end position="375"/>
    </location>
</feature>
<feature type="transmembrane region" description="Helical" evidence="9">
    <location>
        <begin position="509"/>
        <end position="530"/>
    </location>
</feature>
<dbReference type="EMBL" id="GG738853">
    <property type="protein sequence ID" value="EFC47769.1"/>
    <property type="molecule type" value="Genomic_DNA"/>
</dbReference>
<dbReference type="FunCoup" id="D2V648">
    <property type="interactions" value="255"/>
</dbReference>
<accession>D2V648</accession>
<keyword evidence="3" id="KW-0813">Transport</keyword>
<protein>
    <submittedName>
        <fullName evidence="11">Predicted protein</fullName>
    </submittedName>
</protein>
<feature type="compositionally biased region" description="Low complexity" evidence="8">
    <location>
        <begin position="29"/>
        <end position="45"/>
    </location>
</feature>
<keyword evidence="4 9" id="KW-0812">Transmembrane</keyword>
<feature type="compositionally biased region" description="Basic and acidic residues" evidence="8">
    <location>
        <begin position="50"/>
        <end position="59"/>
    </location>
</feature>
<keyword evidence="12" id="KW-1185">Reference proteome</keyword>
<comment type="similarity">
    <text evidence="2">Belongs to the amino acid/polyamine transporter 2 family.</text>
</comment>
<evidence type="ECO:0000256" key="4">
    <source>
        <dbReference type="ARBA" id="ARBA00022692"/>
    </source>
</evidence>
<feature type="domain" description="Amino acid transporter transmembrane" evidence="10">
    <location>
        <begin position="168"/>
        <end position="570"/>
    </location>
</feature>
<feature type="transmembrane region" description="Helical" evidence="9">
    <location>
        <begin position="198"/>
        <end position="222"/>
    </location>
</feature>
<dbReference type="GO" id="GO:0016020">
    <property type="term" value="C:membrane"/>
    <property type="evidence" value="ECO:0007669"/>
    <property type="project" value="UniProtKB-SubCell"/>
</dbReference>
<dbReference type="AlphaFoldDB" id="D2V648"/>
<evidence type="ECO:0000256" key="6">
    <source>
        <dbReference type="ARBA" id="ARBA00022989"/>
    </source>
</evidence>
<feature type="transmembrane region" description="Helical" evidence="9">
    <location>
        <begin position="387"/>
        <end position="412"/>
    </location>
</feature>
<evidence type="ECO:0000256" key="3">
    <source>
        <dbReference type="ARBA" id="ARBA00022448"/>
    </source>
</evidence>
<dbReference type="RefSeq" id="XP_002680513.1">
    <property type="nucleotide sequence ID" value="XM_002680467.1"/>
</dbReference>
<dbReference type="Gene3D" id="1.20.1740.10">
    <property type="entry name" value="Amino acid/polyamine transporter I"/>
    <property type="match status" value="1"/>
</dbReference>
<proteinExistence type="inferred from homology"/>
<dbReference type="Proteomes" id="UP000006671">
    <property type="component" value="Unassembled WGS sequence"/>
</dbReference>
<dbReference type="eggNOG" id="KOG1305">
    <property type="taxonomic scope" value="Eukaryota"/>
</dbReference>
<comment type="subcellular location">
    <subcellularLocation>
        <location evidence="1">Membrane</location>
        <topology evidence="1">Multi-pass membrane protein</topology>
    </subcellularLocation>
</comment>
<dbReference type="InterPro" id="IPR013057">
    <property type="entry name" value="AA_transpt_TM"/>
</dbReference>
<evidence type="ECO:0000313" key="11">
    <source>
        <dbReference type="EMBL" id="EFC47769.1"/>
    </source>
</evidence>
<feature type="region of interest" description="Disordered" evidence="8">
    <location>
        <begin position="1"/>
        <end position="60"/>
    </location>
</feature>
<keyword evidence="7 9" id="KW-0472">Membrane</keyword>
<reference evidence="11 12" key="1">
    <citation type="journal article" date="2010" name="Cell">
        <title>The genome of Naegleria gruberi illuminates early eukaryotic versatility.</title>
        <authorList>
            <person name="Fritz-Laylin L.K."/>
            <person name="Prochnik S.E."/>
            <person name="Ginger M.L."/>
            <person name="Dacks J.B."/>
            <person name="Carpenter M.L."/>
            <person name="Field M.C."/>
            <person name="Kuo A."/>
            <person name="Paredez A."/>
            <person name="Chapman J."/>
            <person name="Pham J."/>
            <person name="Shu S."/>
            <person name="Neupane R."/>
            <person name="Cipriano M."/>
            <person name="Mancuso J."/>
            <person name="Tu H."/>
            <person name="Salamov A."/>
            <person name="Lindquist E."/>
            <person name="Shapiro H."/>
            <person name="Lucas S."/>
            <person name="Grigoriev I.V."/>
            <person name="Cande W.Z."/>
            <person name="Fulton C."/>
            <person name="Rokhsar D.S."/>
            <person name="Dawson S.C."/>
        </authorList>
    </citation>
    <scope>NUCLEOTIDE SEQUENCE [LARGE SCALE GENOMIC DNA]</scope>
    <source>
        <strain evidence="11 12">NEG-M</strain>
    </source>
</reference>
<dbReference type="OrthoDB" id="28208at2759"/>
<keyword evidence="5" id="KW-0029">Amino-acid transport</keyword>
<organism evidence="12">
    <name type="scientific">Naegleria gruberi</name>
    <name type="common">Amoeba</name>
    <dbReference type="NCBI Taxonomy" id="5762"/>
    <lineage>
        <taxon>Eukaryota</taxon>
        <taxon>Discoba</taxon>
        <taxon>Heterolobosea</taxon>
        <taxon>Tetramitia</taxon>
        <taxon>Eutetramitia</taxon>
        <taxon>Vahlkampfiidae</taxon>
        <taxon>Naegleria</taxon>
    </lineage>
</organism>
<feature type="region of interest" description="Disordered" evidence="8">
    <location>
        <begin position="110"/>
        <end position="129"/>
    </location>
</feature>
<feature type="transmembrane region" description="Helical" evidence="9">
    <location>
        <begin position="285"/>
        <end position="304"/>
    </location>
</feature>
<feature type="transmembrane region" description="Helical" evidence="9">
    <location>
        <begin position="432"/>
        <end position="453"/>
    </location>
</feature>
<feature type="compositionally biased region" description="Polar residues" evidence="8">
    <location>
        <begin position="1"/>
        <end position="11"/>
    </location>
</feature>
<evidence type="ECO:0000256" key="7">
    <source>
        <dbReference type="ARBA" id="ARBA00023136"/>
    </source>
</evidence>
<evidence type="ECO:0000256" key="5">
    <source>
        <dbReference type="ARBA" id="ARBA00022970"/>
    </source>
</evidence>
<name>D2V648_NAEGR</name>